<dbReference type="InterPro" id="IPR003137">
    <property type="entry name" value="PA_domain"/>
</dbReference>
<sequence>MAQSPAGGRGVAAITSFDNTVTPVLLVRASYAVSDNAEQNFDYAIGRPRNWKGIKLPLWTPSFNTNETDQACNPLPDTTPDLSEKVVLIRRGTCFFDDKITNAAARGAKYFMFYNNVPGYRSLEWDTVNATAIAIFEIQNM</sequence>
<dbReference type="Gene3D" id="3.50.30.30">
    <property type="match status" value="1"/>
</dbReference>
<dbReference type="SUPFAM" id="SSF52025">
    <property type="entry name" value="PA domain"/>
    <property type="match status" value="1"/>
</dbReference>
<reference evidence="2" key="1">
    <citation type="submission" date="2019-11" db="EMBL/GenBank/DDBJ databases">
        <title>Bipolaris sorokiniana Genome sequencing.</title>
        <authorList>
            <person name="Wang H."/>
        </authorList>
    </citation>
    <scope>NUCLEOTIDE SEQUENCE</scope>
</reference>
<evidence type="ECO:0000313" key="3">
    <source>
        <dbReference type="Proteomes" id="UP000624244"/>
    </source>
</evidence>
<evidence type="ECO:0000259" key="1">
    <source>
        <dbReference type="Pfam" id="PF02225"/>
    </source>
</evidence>
<feature type="domain" description="PA" evidence="1">
    <location>
        <begin position="68"/>
        <end position="124"/>
    </location>
</feature>
<dbReference type="AlphaFoldDB" id="A0A8H6DRN9"/>
<accession>A0A8H6DRN9</accession>
<dbReference type="Proteomes" id="UP000624244">
    <property type="component" value="Unassembled WGS sequence"/>
</dbReference>
<evidence type="ECO:0000313" key="2">
    <source>
        <dbReference type="EMBL" id="KAF5845537.1"/>
    </source>
</evidence>
<comment type="caution">
    <text evidence="2">The sequence shown here is derived from an EMBL/GenBank/DDBJ whole genome shotgun (WGS) entry which is preliminary data.</text>
</comment>
<dbReference type="InterPro" id="IPR046450">
    <property type="entry name" value="PA_dom_sf"/>
</dbReference>
<protein>
    <recommendedName>
        <fullName evidence="1">PA domain-containing protein</fullName>
    </recommendedName>
</protein>
<gene>
    <name evidence="2" type="ORF">GGP41_003128</name>
</gene>
<dbReference type="Pfam" id="PF02225">
    <property type="entry name" value="PA"/>
    <property type="match status" value="1"/>
</dbReference>
<dbReference type="EMBL" id="WNKQ01000019">
    <property type="protein sequence ID" value="KAF5845537.1"/>
    <property type="molecule type" value="Genomic_DNA"/>
</dbReference>
<proteinExistence type="predicted"/>
<organism evidence="2 3">
    <name type="scientific">Cochliobolus sativus</name>
    <name type="common">Common root rot and spot blotch fungus</name>
    <name type="synonym">Bipolaris sorokiniana</name>
    <dbReference type="NCBI Taxonomy" id="45130"/>
    <lineage>
        <taxon>Eukaryota</taxon>
        <taxon>Fungi</taxon>
        <taxon>Dikarya</taxon>
        <taxon>Ascomycota</taxon>
        <taxon>Pezizomycotina</taxon>
        <taxon>Dothideomycetes</taxon>
        <taxon>Pleosporomycetidae</taxon>
        <taxon>Pleosporales</taxon>
        <taxon>Pleosporineae</taxon>
        <taxon>Pleosporaceae</taxon>
        <taxon>Bipolaris</taxon>
    </lineage>
</organism>
<name>A0A8H6DRN9_COCSA</name>